<reference evidence="5" key="1">
    <citation type="journal article" date="2019" name="Int. J. Syst. Evol. Microbiol.">
        <title>The Global Catalogue of Microorganisms (GCM) 10K type strain sequencing project: providing services to taxonomists for standard genome sequencing and annotation.</title>
        <authorList>
            <consortium name="The Broad Institute Genomics Platform"/>
            <consortium name="The Broad Institute Genome Sequencing Center for Infectious Disease"/>
            <person name="Wu L."/>
            <person name="Ma J."/>
        </authorList>
    </citation>
    <scope>NUCLEOTIDE SEQUENCE [LARGE SCALE GENOMIC DNA]</scope>
    <source>
        <strain evidence="5">CCM 7132</strain>
    </source>
</reference>
<dbReference type="InterPro" id="IPR001638">
    <property type="entry name" value="Solute-binding_3/MltF_N"/>
</dbReference>
<proteinExistence type="inferred from homology"/>
<comment type="similarity">
    <text evidence="1">Belongs to the bacterial solute-binding protein SsuA/TauA family.</text>
</comment>
<accession>A0ABQ1M0C5</accession>
<comment type="caution">
    <text evidence="4">The sequence shown here is derived from an EMBL/GenBank/DDBJ whole genome shotgun (WGS) entry which is preliminary data.</text>
</comment>
<feature type="domain" description="Solute-binding protein family 3/N-terminal" evidence="3">
    <location>
        <begin position="27"/>
        <end position="243"/>
    </location>
</feature>
<evidence type="ECO:0000313" key="4">
    <source>
        <dbReference type="EMBL" id="GGC32841.1"/>
    </source>
</evidence>
<dbReference type="Pfam" id="PF13379">
    <property type="entry name" value="NMT1_2"/>
    <property type="match status" value="1"/>
</dbReference>
<organism evidence="4 5">
    <name type="scientific">Asaia siamensis</name>
    <dbReference type="NCBI Taxonomy" id="110479"/>
    <lineage>
        <taxon>Bacteria</taxon>
        <taxon>Pseudomonadati</taxon>
        <taxon>Pseudomonadota</taxon>
        <taxon>Alphaproteobacteria</taxon>
        <taxon>Acetobacterales</taxon>
        <taxon>Acetobacteraceae</taxon>
        <taxon>Asaia</taxon>
    </lineage>
</organism>
<dbReference type="EMBL" id="BMCH01000004">
    <property type="protein sequence ID" value="GGC32841.1"/>
    <property type="molecule type" value="Genomic_DNA"/>
</dbReference>
<evidence type="ECO:0000259" key="3">
    <source>
        <dbReference type="SMART" id="SM00062"/>
    </source>
</evidence>
<keyword evidence="5" id="KW-1185">Reference proteome</keyword>
<dbReference type="NCBIfam" id="TIGR01728">
    <property type="entry name" value="SsuA_fam"/>
    <property type="match status" value="1"/>
</dbReference>
<dbReference type="SMART" id="SM00062">
    <property type="entry name" value="PBPb"/>
    <property type="match status" value="1"/>
</dbReference>
<protein>
    <submittedName>
        <fullName evidence="4">Sulfonate ABC transporter substrate-binding protein</fullName>
    </submittedName>
</protein>
<sequence length="307" mass="32791">MTVTRRATLIAAGAAALFPFAAKAAPTLRIGYQRYSTLIVTKHLGLMEKALAPHGINVSWAEFVAGPQLLQALAAGAIDLGQTGDAPPVFAEAAQPGGLVYLGYEPPAPDAAAILVRKDSAIRQVADLRGKRIALNRGSNVHWFLLEALRRAGLGFHDVHVSYLTPPAARAAFENGHIDAWAIWDPYLSSALNDQTSILTTAEGIVNNREFFLISKAFAQQPHDIVAAVSSAIAQTDEWAMANKAQVATLFAKETGLALDAVSHALSTRSFGFHSMDQSMIDEQMNVARGLKDSGVIPSLPAITPYR</sequence>
<evidence type="ECO:0000256" key="2">
    <source>
        <dbReference type="SAM" id="SignalP"/>
    </source>
</evidence>
<dbReference type="PANTHER" id="PTHR30024">
    <property type="entry name" value="ALIPHATIC SULFONATES-BINDING PROTEIN-RELATED"/>
    <property type="match status" value="1"/>
</dbReference>
<feature type="chain" id="PRO_5045162609" evidence="2">
    <location>
        <begin position="25"/>
        <end position="307"/>
    </location>
</feature>
<feature type="signal peptide" evidence="2">
    <location>
        <begin position="1"/>
        <end position="24"/>
    </location>
</feature>
<evidence type="ECO:0000313" key="5">
    <source>
        <dbReference type="Proteomes" id="UP000637769"/>
    </source>
</evidence>
<keyword evidence="2" id="KW-0732">Signal</keyword>
<dbReference type="InterPro" id="IPR010067">
    <property type="entry name" value="ABC_SsuA_sub-bd"/>
</dbReference>
<dbReference type="SUPFAM" id="SSF53850">
    <property type="entry name" value="Periplasmic binding protein-like II"/>
    <property type="match status" value="1"/>
</dbReference>
<gene>
    <name evidence="4" type="primary">ssuA2</name>
    <name evidence="4" type="ORF">GCM10007207_17920</name>
</gene>
<dbReference type="PANTHER" id="PTHR30024:SF42">
    <property type="entry name" value="ALIPHATIC SULFONATES-BINDING PROTEIN-RELATED"/>
    <property type="match status" value="1"/>
</dbReference>
<dbReference type="Proteomes" id="UP000637769">
    <property type="component" value="Unassembled WGS sequence"/>
</dbReference>
<name>A0ABQ1M0C5_9PROT</name>
<dbReference type="Gene3D" id="3.40.190.10">
    <property type="entry name" value="Periplasmic binding protein-like II"/>
    <property type="match status" value="2"/>
</dbReference>
<evidence type="ECO:0000256" key="1">
    <source>
        <dbReference type="ARBA" id="ARBA00010742"/>
    </source>
</evidence>
<dbReference type="RefSeq" id="WP_188426438.1">
    <property type="nucleotide sequence ID" value="NZ_BMCH01000004.1"/>
</dbReference>